<dbReference type="AlphaFoldDB" id="A0A2P5D4P4"/>
<reference evidence="3" key="1">
    <citation type="submission" date="2016-06" db="EMBL/GenBank/DDBJ databases">
        <title>Parallel loss of symbiosis genes in relatives of nitrogen-fixing non-legume Parasponia.</title>
        <authorList>
            <person name="Van Velzen R."/>
            <person name="Holmer R."/>
            <person name="Bu F."/>
            <person name="Rutten L."/>
            <person name="Van Zeijl A."/>
            <person name="Liu W."/>
            <person name="Santuari L."/>
            <person name="Cao Q."/>
            <person name="Sharma T."/>
            <person name="Shen D."/>
            <person name="Roswanjaya Y."/>
            <person name="Wardhani T."/>
            <person name="Kalhor M.S."/>
            <person name="Jansen J."/>
            <person name="Van den Hoogen J."/>
            <person name="Gungor B."/>
            <person name="Hartog M."/>
            <person name="Hontelez J."/>
            <person name="Verver J."/>
            <person name="Yang W.-C."/>
            <person name="Schijlen E."/>
            <person name="Repin R."/>
            <person name="Schilthuizen M."/>
            <person name="Schranz E."/>
            <person name="Heidstra R."/>
            <person name="Miyata K."/>
            <person name="Fedorova E."/>
            <person name="Kohlen W."/>
            <person name="Bisseling T."/>
            <person name="Smit S."/>
            <person name="Geurts R."/>
        </authorList>
    </citation>
    <scope>NUCLEOTIDE SEQUENCE [LARGE SCALE GENOMIC DNA]</scope>
    <source>
        <strain evidence="3">cv. WU1-14</strain>
    </source>
</reference>
<evidence type="ECO:0000313" key="3">
    <source>
        <dbReference type="Proteomes" id="UP000237105"/>
    </source>
</evidence>
<evidence type="ECO:0000313" key="2">
    <source>
        <dbReference type="EMBL" id="PON68225.1"/>
    </source>
</evidence>
<sequence>MASIIEHKTPSKTPDILFHNSQIISLPTALTAAPTLTPTLALPHQRDSFATSVNKPLLSLLSPLLLALTATSTSTTKNPNKNHQEPQQEPPRTFRQPDDSAPVPSLPLPSPLLHSPDRRLNPSNPRHLHRRHPPASRRHHRRRRPSAGSTVSDQEASDGSGFGGDVEFGVESVRGVYGEVREIVGDDGAALQSCVP</sequence>
<protein>
    <submittedName>
        <fullName evidence="2">Uncharacterized protein</fullName>
    </submittedName>
</protein>
<gene>
    <name evidence="2" type="ORF">PanWU01x14_097850</name>
</gene>
<proteinExistence type="predicted"/>
<keyword evidence="3" id="KW-1185">Reference proteome</keyword>
<feature type="compositionally biased region" description="Basic residues" evidence="1">
    <location>
        <begin position="126"/>
        <end position="145"/>
    </location>
</feature>
<feature type="compositionally biased region" description="Polar residues" evidence="1">
    <location>
        <begin position="77"/>
        <end position="87"/>
    </location>
</feature>
<accession>A0A2P5D4P4</accession>
<dbReference type="EMBL" id="JXTB01000065">
    <property type="protein sequence ID" value="PON68225.1"/>
    <property type="molecule type" value="Genomic_DNA"/>
</dbReference>
<evidence type="ECO:0000256" key="1">
    <source>
        <dbReference type="SAM" id="MobiDB-lite"/>
    </source>
</evidence>
<feature type="region of interest" description="Disordered" evidence="1">
    <location>
        <begin position="72"/>
        <end position="167"/>
    </location>
</feature>
<comment type="caution">
    <text evidence="2">The sequence shown here is derived from an EMBL/GenBank/DDBJ whole genome shotgun (WGS) entry which is preliminary data.</text>
</comment>
<organism evidence="2 3">
    <name type="scientific">Parasponia andersonii</name>
    <name type="common">Sponia andersonii</name>
    <dbReference type="NCBI Taxonomy" id="3476"/>
    <lineage>
        <taxon>Eukaryota</taxon>
        <taxon>Viridiplantae</taxon>
        <taxon>Streptophyta</taxon>
        <taxon>Embryophyta</taxon>
        <taxon>Tracheophyta</taxon>
        <taxon>Spermatophyta</taxon>
        <taxon>Magnoliopsida</taxon>
        <taxon>eudicotyledons</taxon>
        <taxon>Gunneridae</taxon>
        <taxon>Pentapetalae</taxon>
        <taxon>rosids</taxon>
        <taxon>fabids</taxon>
        <taxon>Rosales</taxon>
        <taxon>Cannabaceae</taxon>
        <taxon>Parasponia</taxon>
    </lineage>
</organism>
<name>A0A2P5D4P4_PARAD</name>
<dbReference type="Proteomes" id="UP000237105">
    <property type="component" value="Unassembled WGS sequence"/>
</dbReference>